<dbReference type="GO" id="GO:0043657">
    <property type="term" value="C:host cell"/>
    <property type="evidence" value="ECO:0007669"/>
    <property type="project" value="UniProtKB-SubCell"/>
</dbReference>
<keyword evidence="6" id="KW-0843">Virulence</keyword>
<dbReference type="Pfam" id="PF22748">
    <property type="entry name" value="PexRD54_WY"/>
    <property type="match status" value="2"/>
</dbReference>
<dbReference type="InterPro" id="IPR054463">
    <property type="entry name" value="PexRD54_WY"/>
</dbReference>
<evidence type="ECO:0000256" key="7">
    <source>
        <dbReference type="SAM" id="SignalP"/>
    </source>
</evidence>
<comment type="caution">
    <text evidence="9">The sequence shown here is derived from an EMBL/GenBank/DDBJ whole genome shotgun (WGS) entry which is preliminary data.</text>
</comment>
<evidence type="ECO:0000259" key="8">
    <source>
        <dbReference type="Pfam" id="PF22748"/>
    </source>
</evidence>
<comment type="similarity">
    <text evidence="3">Belongs to the RxLR effector family.</text>
</comment>
<accession>A0A6A3JGJ2</accession>
<feature type="signal peptide" evidence="7">
    <location>
        <begin position="1"/>
        <end position="17"/>
    </location>
</feature>
<dbReference type="Pfam" id="PF16810">
    <property type="entry name" value="RXLR"/>
    <property type="match status" value="2"/>
</dbReference>
<proteinExistence type="inferred from homology"/>
<evidence type="ECO:0000313" key="9">
    <source>
        <dbReference type="EMBL" id="KAE8991164.1"/>
    </source>
</evidence>
<dbReference type="GO" id="GO:0005576">
    <property type="term" value="C:extracellular region"/>
    <property type="evidence" value="ECO:0007669"/>
    <property type="project" value="UniProtKB-SubCell"/>
</dbReference>
<evidence type="ECO:0000313" key="10">
    <source>
        <dbReference type="Proteomes" id="UP000460718"/>
    </source>
</evidence>
<dbReference type="AlphaFoldDB" id="A0A6A3JGJ2"/>
<dbReference type="EMBL" id="QXFW01001415">
    <property type="protein sequence ID" value="KAE8991164.1"/>
    <property type="molecule type" value="Genomic_DNA"/>
</dbReference>
<evidence type="ECO:0000256" key="2">
    <source>
        <dbReference type="ARBA" id="ARBA00004613"/>
    </source>
</evidence>
<organism evidence="9 10">
    <name type="scientific">Phytophthora fragariae</name>
    <dbReference type="NCBI Taxonomy" id="53985"/>
    <lineage>
        <taxon>Eukaryota</taxon>
        <taxon>Sar</taxon>
        <taxon>Stramenopiles</taxon>
        <taxon>Oomycota</taxon>
        <taxon>Peronosporomycetes</taxon>
        <taxon>Peronosporales</taxon>
        <taxon>Peronosporaceae</taxon>
        <taxon>Phytophthora</taxon>
    </lineage>
</organism>
<gene>
    <name evidence="9" type="ORF">PF011_g18051</name>
</gene>
<reference evidence="9 10" key="1">
    <citation type="submission" date="2018-09" db="EMBL/GenBank/DDBJ databases">
        <title>Genomic investigation of the strawberry pathogen Phytophthora fragariae indicates pathogenicity is determined by transcriptional variation in three key races.</title>
        <authorList>
            <person name="Adams T.M."/>
            <person name="Armitage A.D."/>
            <person name="Sobczyk M.K."/>
            <person name="Bates H.J."/>
            <person name="Dunwell J.M."/>
            <person name="Nellist C.F."/>
            <person name="Harrison R.J."/>
        </authorList>
    </citation>
    <scope>NUCLEOTIDE SEQUENCE [LARGE SCALE GENOMIC DNA]</scope>
    <source>
        <strain evidence="9 10">SCRP245</strain>
    </source>
</reference>
<evidence type="ECO:0000256" key="6">
    <source>
        <dbReference type="ARBA" id="ARBA00023026"/>
    </source>
</evidence>
<name>A0A6A3JGJ2_9STRA</name>
<sequence>MMLLWLMTLVLVASIDAETSVTGPTPSESDFSTWAGVHTASESGISTTRFLRTGVVADDDDDAIDGDGEERAVLSVPIAEKAKALFSSSEVTPERLQKWLAEGKPADTVYTRMRLNREKDWLLYLPQFTDWLKYVDDLSAKNPTKGTSAFSTLTAHYGNAALYKMIEEAGETLRTKELATKLQKELIEYWIVTAKAPDDVFHAMGLDKVKHNILSNPEFTTWAKYVDDFNAKYPEKSALMAPALRKYFSDDALIKMTEVAISGGESTSVATKTQYALVHLRLSSRKTPDDALVELGLGKTVDTLMESPLFNTWLKYTNAYSTRYPQDKSTVIEALTRTFDDIDVARMLQEAKTTDATRSIAKQLESAQLEMWLGSGKSVDDVFMLLDLRLKCDFTENPLLNTLVSYMDRVLKENPGQATTLLKTLETLCPDRPLNQILLAAIKFASMEKAAIKIQTEKIQVYRANNESPANVFMWLDLDSVGDKLLSDPLFTKWMQYVTMFNQKNPKHQESWFVPIYWKYNPDPVKRMIKAAMNDPSTVKIAKLVEKERSQRWLDQKDPPRHVFHFLDLEKTGEKTLASSDFKLWPSIWMTSIIAKKDPGTEKLAANLQSALIDKWIVEKKKPSDLKSIFIGSKGDEMNARYVEKLKPPTRTMHLQGLVGLLILGLTRRIDADLATGSPPLVSDFDTASETSTSATKFLRTSGVNDNDEGDGTEERVGLSAVDKLKNLFSSSTVSSQQLETWLDKGKSADTVFARMRLTDAGEGLLSGSTGAKNGKTEDLATKLQTQQVQHWITTAKDPDDVFRIMTLDKVKKDILSNPEFTADAALFILTETAKNVKETKSIGTKLHEQLVHVWLKSRKTPDDNLVDLGLGTKNTDYEKPLDILLEKPLFNSGAKYLDTYNAKYPQTKEQ</sequence>
<keyword evidence="4" id="KW-0964">Secreted</keyword>
<evidence type="ECO:0000256" key="3">
    <source>
        <dbReference type="ARBA" id="ARBA00010400"/>
    </source>
</evidence>
<evidence type="ECO:0000256" key="1">
    <source>
        <dbReference type="ARBA" id="ARBA00004340"/>
    </source>
</evidence>
<evidence type="ECO:0000256" key="5">
    <source>
        <dbReference type="ARBA" id="ARBA00022729"/>
    </source>
</evidence>
<dbReference type="Proteomes" id="UP000460718">
    <property type="component" value="Unassembled WGS sequence"/>
</dbReference>
<feature type="chain" id="PRO_5025456897" description="RxLR effector PexRD54 WY domain-containing protein" evidence="7">
    <location>
        <begin position="18"/>
        <end position="911"/>
    </location>
</feature>
<comment type="subcellular location">
    <subcellularLocation>
        <location evidence="1">Host cell</location>
    </subcellularLocation>
    <subcellularLocation>
        <location evidence="2">Secreted</location>
    </subcellularLocation>
</comment>
<feature type="domain" description="RxLR effector PexRD54 WY" evidence="8">
    <location>
        <begin position="186"/>
        <end position="226"/>
    </location>
</feature>
<protein>
    <recommendedName>
        <fullName evidence="8">RxLR effector PexRD54 WY domain-containing protein</fullName>
    </recommendedName>
</protein>
<feature type="domain" description="RxLR effector PexRD54 WY" evidence="8">
    <location>
        <begin position="465"/>
        <end position="498"/>
    </location>
</feature>
<evidence type="ECO:0000256" key="4">
    <source>
        <dbReference type="ARBA" id="ARBA00022525"/>
    </source>
</evidence>
<dbReference type="InterPro" id="IPR031825">
    <property type="entry name" value="RXLR"/>
</dbReference>
<keyword evidence="5 7" id="KW-0732">Signal</keyword>